<protein>
    <submittedName>
        <fullName evidence="2">Uncharacterized protein</fullName>
    </submittedName>
</protein>
<organism evidence="2 3">
    <name type="scientific">Acetoanaerobium noterae</name>
    <dbReference type="NCBI Taxonomy" id="745369"/>
    <lineage>
        <taxon>Bacteria</taxon>
        <taxon>Bacillati</taxon>
        <taxon>Bacillota</taxon>
        <taxon>Clostridia</taxon>
        <taxon>Peptostreptococcales</taxon>
        <taxon>Filifactoraceae</taxon>
        <taxon>Acetoanaerobium</taxon>
    </lineage>
</organism>
<dbReference type="RefSeq" id="WP_079588486.1">
    <property type="nucleotide sequence ID" value="NZ_FUYN01000001.1"/>
</dbReference>
<proteinExistence type="predicted"/>
<sequence>MDGLISLIIFFIISSIFSGKKNEKKKSIKQKNNQNMNETASNNSQRMEDIWNEMKTGPAKDLISMDKVESLAKKAKSLKNKSIEAEKKSFESKKNKSNTQTLYKKDNVNYDISVESNEGKSLNSDYVLRSDSSSLSSSETAKHKRKKDLFRNQDDLKRAVIMKEIIDRPLSVRNLRKF</sequence>
<dbReference type="Proteomes" id="UP000243406">
    <property type="component" value="Unassembled WGS sequence"/>
</dbReference>
<evidence type="ECO:0000313" key="3">
    <source>
        <dbReference type="Proteomes" id="UP000243406"/>
    </source>
</evidence>
<feature type="compositionally biased region" description="Basic and acidic residues" evidence="1">
    <location>
        <begin position="81"/>
        <end position="94"/>
    </location>
</feature>
<keyword evidence="3" id="KW-1185">Reference proteome</keyword>
<gene>
    <name evidence="2" type="ORF">SAMN02745120_0506</name>
</gene>
<evidence type="ECO:0000313" key="2">
    <source>
        <dbReference type="EMBL" id="SKB27385.1"/>
    </source>
</evidence>
<feature type="region of interest" description="Disordered" evidence="1">
    <location>
        <begin position="80"/>
        <end position="100"/>
    </location>
</feature>
<reference evidence="3" key="1">
    <citation type="submission" date="2017-02" db="EMBL/GenBank/DDBJ databases">
        <authorList>
            <person name="Varghese N."/>
            <person name="Submissions S."/>
        </authorList>
    </citation>
    <scope>NUCLEOTIDE SEQUENCE [LARGE SCALE GENOMIC DNA]</scope>
    <source>
        <strain evidence="3">ATCC 35199</strain>
    </source>
</reference>
<evidence type="ECO:0000256" key="1">
    <source>
        <dbReference type="SAM" id="MobiDB-lite"/>
    </source>
</evidence>
<dbReference type="AlphaFoldDB" id="A0A1T4ZXQ3"/>
<accession>A0A1T4ZXQ3</accession>
<dbReference type="EMBL" id="FUYN01000001">
    <property type="protein sequence ID" value="SKB27385.1"/>
    <property type="molecule type" value="Genomic_DNA"/>
</dbReference>
<name>A0A1T4ZXQ3_9FIRM</name>